<accession>A0A0K8TNR1</accession>
<sequence length="200" mass="22086">CVIKYKRSNVRAGGVAIYHNHYDTVNIITPNMEMTARQSQSSSSTVTSVGDICIAECQTPNGQVIVIAAIYISPNQKLDDIFYFIHRTLLVYSYTGANALGASSRGEDKMPLILGGDFNVNFASNDAVELTDFLRDTFGLDINNNPNESTTKSGTTIDAIFSRNIDNIESRTYISYFSYHKPIVTLVPIEAPNDDNINIQ</sequence>
<evidence type="ECO:0000313" key="1">
    <source>
        <dbReference type="EMBL" id="JAI15761.1"/>
    </source>
</evidence>
<dbReference type="EMBL" id="GDAI01001842">
    <property type="protein sequence ID" value="JAI15761.1"/>
    <property type="molecule type" value="mRNA"/>
</dbReference>
<protein>
    <recommendedName>
        <fullName evidence="2">Endonuclease/exonuclease/phosphatase domain-containing protein</fullName>
    </recommendedName>
</protein>
<dbReference type="AlphaFoldDB" id="A0A0K8TNR1"/>
<name>A0A0K8TNR1_TABBR</name>
<dbReference type="SUPFAM" id="SSF56219">
    <property type="entry name" value="DNase I-like"/>
    <property type="match status" value="1"/>
</dbReference>
<reference evidence="1" key="1">
    <citation type="journal article" date="2015" name="Insect Biochem. Mol. Biol.">
        <title>An insight into the sialome of the horse fly, Tabanus bromius.</title>
        <authorList>
            <person name="Ribeiro J.M."/>
            <person name="Kazimirova M."/>
            <person name="Takac P."/>
            <person name="Andersen J.F."/>
            <person name="Francischetti I.M."/>
        </authorList>
    </citation>
    <scope>NUCLEOTIDE SEQUENCE</scope>
</reference>
<dbReference type="Gene3D" id="3.60.10.10">
    <property type="entry name" value="Endonuclease/exonuclease/phosphatase"/>
    <property type="match status" value="1"/>
</dbReference>
<dbReference type="InterPro" id="IPR036691">
    <property type="entry name" value="Endo/exonu/phosph_ase_sf"/>
</dbReference>
<evidence type="ECO:0008006" key="2">
    <source>
        <dbReference type="Google" id="ProtNLM"/>
    </source>
</evidence>
<proteinExistence type="evidence at transcript level"/>
<organism evidence="1">
    <name type="scientific">Tabanus bromius</name>
    <name type="common">Band-eyed brown horse fly</name>
    <dbReference type="NCBI Taxonomy" id="304241"/>
    <lineage>
        <taxon>Eukaryota</taxon>
        <taxon>Metazoa</taxon>
        <taxon>Ecdysozoa</taxon>
        <taxon>Arthropoda</taxon>
        <taxon>Hexapoda</taxon>
        <taxon>Insecta</taxon>
        <taxon>Pterygota</taxon>
        <taxon>Neoptera</taxon>
        <taxon>Endopterygota</taxon>
        <taxon>Diptera</taxon>
        <taxon>Brachycera</taxon>
        <taxon>Tabanomorpha</taxon>
        <taxon>Tabanoidea</taxon>
        <taxon>Tabanidae</taxon>
        <taxon>Tabanus</taxon>
    </lineage>
</organism>
<feature type="non-terminal residue" evidence="1">
    <location>
        <position position="1"/>
    </location>
</feature>